<feature type="transmembrane region" description="Helical" evidence="7">
    <location>
        <begin position="347"/>
        <end position="369"/>
    </location>
</feature>
<dbReference type="InterPro" id="IPR036259">
    <property type="entry name" value="MFS_trans_sf"/>
</dbReference>
<dbReference type="AlphaFoldDB" id="A0A1A5YJS0"/>
<keyword evidence="3" id="KW-1003">Cell membrane</keyword>
<dbReference type="CDD" id="cd06173">
    <property type="entry name" value="MFS_MefA_like"/>
    <property type="match status" value="1"/>
</dbReference>
<evidence type="ECO:0000256" key="1">
    <source>
        <dbReference type="ARBA" id="ARBA00004651"/>
    </source>
</evidence>
<feature type="transmembrane region" description="Helical" evidence="7">
    <location>
        <begin position="310"/>
        <end position="335"/>
    </location>
</feature>
<feature type="transmembrane region" description="Helical" evidence="7">
    <location>
        <begin position="220"/>
        <end position="239"/>
    </location>
</feature>
<keyword evidence="5 7" id="KW-1133">Transmembrane helix</keyword>
<accession>A0A1A5YJS0</accession>
<dbReference type="SUPFAM" id="SSF103473">
    <property type="entry name" value="MFS general substrate transporter"/>
    <property type="match status" value="1"/>
</dbReference>
<dbReference type="PROSITE" id="PS50850">
    <property type="entry name" value="MFS"/>
    <property type="match status" value="1"/>
</dbReference>
<feature type="transmembrane region" description="Helical" evidence="7">
    <location>
        <begin position="259"/>
        <end position="277"/>
    </location>
</feature>
<reference evidence="9 10" key="1">
    <citation type="submission" date="2016-05" db="EMBL/GenBank/DDBJ databases">
        <title>Paenibacillus oryzae. sp. nov., isolated from the rice root.</title>
        <authorList>
            <person name="Zhang J."/>
            <person name="Zhang X."/>
        </authorList>
    </citation>
    <scope>NUCLEOTIDE SEQUENCE [LARGE SCALE GENOMIC DNA]</scope>
    <source>
        <strain evidence="9 10">1DrF-4</strain>
    </source>
</reference>
<protein>
    <submittedName>
        <fullName evidence="9">Permease</fullName>
    </submittedName>
</protein>
<keyword evidence="2" id="KW-0813">Transport</keyword>
<dbReference type="Pfam" id="PF07690">
    <property type="entry name" value="MFS_1"/>
    <property type="match status" value="1"/>
</dbReference>
<name>A0A1A5YJS0_9BACL</name>
<evidence type="ECO:0000313" key="10">
    <source>
        <dbReference type="Proteomes" id="UP000092024"/>
    </source>
</evidence>
<feature type="transmembrane region" description="Helical" evidence="7">
    <location>
        <begin position="164"/>
        <end position="183"/>
    </location>
</feature>
<feature type="transmembrane region" description="Helical" evidence="7">
    <location>
        <begin position="43"/>
        <end position="64"/>
    </location>
</feature>
<feature type="transmembrane region" description="Helical" evidence="7">
    <location>
        <begin position="375"/>
        <end position="398"/>
    </location>
</feature>
<comment type="caution">
    <text evidence="9">The sequence shown here is derived from an EMBL/GenBank/DDBJ whole genome shotgun (WGS) entry which is preliminary data.</text>
</comment>
<dbReference type="EMBL" id="LYPA01000052">
    <property type="protein sequence ID" value="OBR65857.1"/>
    <property type="molecule type" value="Genomic_DNA"/>
</dbReference>
<gene>
    <name evidence="9" type="ORF">A7K91_17300</name>
</gene>
<evidence type="ECO:0000256" key="4">
    <source>
        <dbReference type="ARBA" id="ARBA00022692"/>
    </source>
</evidence>
<evidence type="ECO:0000256" key="7">
    <source>
        <dbReference type="SAM" id="Phobius"/>
    </source>
</evidence>
<feature type="domain" description="Major facilitator superfamily (MFS) profile" evidence="8">
    <location>
        <begin position="10"/>
        <end position="402"/>
    </location>
</feature>
<dbReference type="PANTHER" id="PTHR43266">
    <property type="entry name" value="MACROLIDE-EFFLUX PROTEIN"/>
    <property type="match status" value="1"/>
</dbReference>
<dbReference type="GO" id="GO:0005886">
    <property type="term" value="C:plasma membrane"/>
    <property type="evidence" value="ECO:0007669"/>
    <property type="project" value="UniProtKB-SubCell"/>
</dbReference>
<sequence length="414" mass="44751">MDAWKERWKYPAILLLGIGVSNLGSWVYFIALNLIILDMTNSPLALSILYIMSPLAGLITNIWAGSLVDRVNKRSLMIVLDFVRAGVICVLPLMQSVWMIFGAVLIIQMASRLFGLGSFVYITKLIPKTLRPRFNSLNSLLGSGAFLLGPAIAGLLFMFGTPLAAIYINGAALFFSGMITFLMPNLEDGKLQKESEAAKFSIHAIKSDFQLVSRYYRKHLLVMAVCLTFAGLMVVMASAVDSLEAAFSTMVLGLNEGEYGFLVSIAGAGILIGALCNASIVKRVSLAALISIGSIGNVIGYIIYAFSHSITVAGIGFFVLAFFVSFANTGFATFYQNTIPVENMGRIGGINGFIESVLTIIMTVLFGAMAQYFSIRGVIVGGVLFMLVLAFVLSALIVKTSRTMVQKEHSKLSL</sequence>
<feature type="transmembrane region" description="Helical" evidence="7">
    <location>
        <begin position="100"/>
        <end position="122"/>
    </location>
</feature>
<feature type="transmembrane region" description="Helical" evidence="7">
    <location>
        <begin position="12"/>
        <end position="37"/>
    </location>
</feature>
<dbReference type="PANTHER" id="PTHR43266:SF2">
    <property type="entry name" value="MAJOR FACILITATOR SUPERFAMILY (MFS) PROFILE DOMAIN-CONTAINING PROTEIN"/>
    <property type="match status" value="1"/>
</dbReference>
<evidence type="ECO:0000259" key="8">
    <source>
        <dbReference type="PROSITE" id="PS50850"/>
    </source>
</evidence>
<evidence type="ECO:0000256" key="3">
    <source>
        <dbReference type="ARBA" id="ARBA00022475"/>
    </source>
</evidence>
<evidence type="ECO:0000313" key="9">
    <source>
        <dbReference type="EMBL" id="OBR65857.1"/>
    </source>
</evidence>
<feature type="transmembrane region" description="Helical" evidence="7">
    <location>
        <begin position="134"/>
        <end position="158"/>
    </location>
</feature>
<dbReference type="Gene3D" id="1.20.1250.20">
    <property type="entry name" value="MFS general substrate transporter like domains"/>
    <property type="match status" value="1"/>
</dbReference>
<evidence type="ECO:0000256" key="6">
    <source>
        <dbReference type="ARBA" id="ARBA00023136"/>
    </source>
</evidence>
<keyword evidence="4 7" id="KW-0812">Transmembrane</keyword>
<organism evidence="9 10">
    <name type="scientific">Paenibacillus oryzae</name>
    <dbReference type="NCBI Taxonomy" id="1844972"/>
    <lineage>
        <taxon>Bacteria</taxon>
        <taxon>Bacillati</taxon>
        <taxon>Bacillota</taxon>
        <taxon>Bacilli</taxon>
        <taxon>Bacillales</taxon>
        <taxon>Paenibacillaceae</taxon>
        <taxon>Paenibacillus</taxon>
    </lineage>
</organism>
<dbReference type="InterPro" id="IPR020846">
    <property type="entry name" value="MFS_dom"/>
</dbReference>
<keyword evidence="10" id="KW-1185">Reference proteome</keyword>
<keyword evidence="6 7" id="KW-0472">Membrane</keyword>
<dbReference type="InterPro" id="IPR011701">
    <property type="entry name" value="MFS"/>
</dbReference>
<comment type="subcellular location">
    <subcellularLocation>
        <location evidence="1">Cell membrane</location>
        <topology evidence="1">Multi-pass membrane protein</topology>
    </subcellularLocation>
</comment>
<feature type="transmembrane region" description="Helical" evidence="7">
    <location>
        <begin position="284"/>
        <end position="304"/>
    </location>
</feature>
<evidence type="ECO:0000256" key="2">
    <source>
        <dbReference type="ARBA" id="ARBA00022448"/>
    </source>
</evidence>
<feature type="transmembrane region" description="Helical" evidence="7">
    <location>
        <begin position="76"/>
        <end position="94"/>
    </location>
</feature>
<evidence type="ECO:0000256" key="5">
    <source>
        <dbReference type="ARBA" id="ARBA00022989"/>
    </source>
</evidence>
<proteinExistence type="predicted"/>
<dbReference type="STRING" id="1844972.A7K91_17300"/>
<dbReference type="GO" id="GO:0022857">
    <property type="term" value="F:transmembrane transporter activity"/>
    <property type="evidence" value="ECO:0007669"/>
    <property type="project" value="InterPro"/>
</dbReference>
<dbReference type="Proteomes" id="UP000092024">
    <property type="component" value="Unassembled WGS sequence"/>
</dbReference>